<sequence>MMGPYVTPRLVLVPDRIPLRIRMYVWLVTGVWC</sequence>
<dbReference type="AlphaFoldDB" id="A0A0F9JMA0"/>
<organism evidence="1">
    <name type="scientific">marine sediment metagenome</name>
    <dbReference type="NCBI Taxonomy" id="412755"/>
    <lineage>
        <taxon>unclassified sequences</taxon>
        <taxon>metagenomes</taxon>
        <taxon>ecological metagenomes</taxon>
    </lineage>
</organism>
<dbReference type="EMBL" id="LAZR01009721">
    <property type="protein sequence ID" value="KKM70949.1"/>
    <property type="molecule type" value="Genomic_DNA"/>
</dbReference>
<protein>
    <submittedName>
        <fullName evidence="1">Uncharacterized protein</fullName>
    </submittedName>
</protein>
<name>A0A0F9JMA0_9ZZZZ</name>
<gene>
    <name evidence="1" type="ORF">LCGC14_1435430</name>
</gene>
<proteinExistence type="predicted"/>
<reference evidence="1" key="1">
    <citation type="journal article" date="2015" name="Nature">
        <title>Complex archaea that bridge the gap between prokaryotes and eukaryotes.</title>
        <authorList>
            <person name="Spang A."/>
            <person name="Saw J.H."/>
            <person name="Jorgensen S.L."/>
            <person name="Zaremba-Niedzwiedzka K."/>
            <person name="Martijn J."/>
            <person name="Lind A.E."/>
            <person name="van Eijk R."/>
            <person name="Schleper C."/>
            <person name="Guy L."/>
            <person name="Ettema T.J."/>
        </authorList>
    </citation>
    <scope>NUCLEOTIDE SEQUENCE</scope>
</reference>
<comment type="caution">
    <text evidence="1">The sequence shown here is derived from an EMBL/GenBank/DDBJ whole genome shotgun (WGS) entry which is preliminary data.</text>
</comment>
<accession>A0A0F9JMA0</accession>
<evidence type="ECO:0000313" key="1">
    <source>
        <dbReference type="EMBL" id="KKM70949.1"/>
    </source>
</evidence>